<reference evidence="4" key="1">
    <citation type="journal article" date="2020" name="Stud. Mycol.">
        <title>101 Dothideomycetes genomes: a test case for predicting lifestyles and emergence of pathogens.</title>
        <authorList>
            <person name="Haridas S."/>
            <person name="Albert R."/>
            <person name="Binder M."/>
            <person name="Bloem J."/>
            <person name="Labutti K."/>
            <person name="Salamov A."/>
            <person name="Andreopoulos B."/>
            <person name="Baker S."/>
            <person name="Barry K."/>
            <person name="Bills G."/>
            <person name="Bluhm B."/>
            <person name="Cannon C."/>
            <person name="Castanera R."/>
            <person name="Culley D."/>
            <person name="Daum C."/>
            <person name="Ezra D."/>
            <person name="Gonzalez J."/>
            <person name="Henrissat B."/>
            <person name="Kuo A."/>
            <person name="Liang C."/>
            <person name="Lipzen A."/>
            <person name="Lutzoni F."/>
            <person name="Magnuson J."/>
            <person name="Mondo S."/>
            <person name="Nolan M."/>
            <person name="Ohm R."/>
            <person name="Pangilinan J."/>
            <person name="Park H.-J."/>
            <person name="Ramirez L."/>
            <person name="Alfaro M."/>
            <person name="Sun H."/>
            <person name="Tritt A."/>
            <person name="Yoshinaga Y."/>
            <person name="Zwiers L.-H."/>
            <person name="Turgeon B."/>
            <person name="Goodwin S."/>
            <person name="Spatafora J."/>
            <person name="Crous P."/>
            <person name="Grigoriev I."/>
        </authorList>
    </citation>
    <scope>NUCLEOTIDE SEQUENCE</scope>
    <source>
        <strain evidence="4">CBS 122367</strain>
    </source>
</reference>
<keyword evidence="1" id="KW-0175">Coiled coil</keyword>
<dbReference type="InterPro" id="IPR038919">
    <property type="entry name" value="STB2/STB2"/>
</dbReference>
<evidence type="ECO:0000256" key="2">
    <source>
        <dbReference type="SAM" id="MobiDB-lite"/>
    </source>
</evidence>
<feature type="compositionally biased region" description="Basic and acidic residues" evidence="2">
    <location>
        <begin position="502"/>
        <end position="511"/>
    </location>
</feature>
<dbReference type="GO" id="GO:0070822">
    <property type="term" value="C:Sin3-type complex"/>
    <property type="evidence" value="ECO:0007669"/>
    <property type="project" value="TreeGrafter"/>
</dbReference>
<evidence type="ECO:0000256" key="1">
    <source>
        <dbReference type="SAM" id="Coils"/>
    </source>
</evidence>
<feature type="region of interest" description="Disordered" evidence="2">
    <location>
        <begin position="1"/>
        <end position="66"/>
    </location>
</feature>
<evidence type="ECO:0000313" key="5">
    <source>
        <dbReference type="Proteomes" id="UP000799291"/>
    </source>
</evidence>
<dbReference type="Pfam" id="PF25995">
    <property type="entry name" value="STB6_N"/>
    <property type="match status" value="1"/>
</dbReference>
<organism evidence="4 5">
    <name type="scientific">Lentithecium fluviatile CBS 122367</name>
    <dbReference type="NCBI Taxonomy" id="1168545"/>
    <lineage>
        <taxon>Eukaryota</taxon>
        <taxon>Fungi</taxon>
        <taxon>Dikarya</taxon>
        <taxon>Ascomycota</taxon>
        <taxon>Pezizomycotina</taxon>
        <taxon>Dothideomycetes</taxon>
        <taxon>Pleosporomycetidae</taxon>
        <taxon>Pleosporales</taxon>
        <taxon>Massarineae</taxon>
        <taxon>Lentitheciaceae</taxon>
        <taxon>Lentithecium</taxon>
    </lineage>
</organism>
<dbReference type="EMBL" id="MU005593">
    <property type="protein sequence ID" value="KAF2681165.1"/>
    <property type="molecule type" value="Genomic_DNA"/>
</dbReference>
<protein>
    <recommendedName>
        <fullName evidence="3">STB6-like N-terminal domain-containing protein</fullName>
    </recommendedName>
</protein>
<dbReference type="AlphaFoldDB" id="A0A6G1ISM8"/>
<evidence type="ECO:0000259" key="3">
    <source>
        <dbReference type="Pfam" id="PF25995"/>
    </source>
</evidence>
<dbReference type="Proteomes" id="UP000799291">
    <property type="component" value="Unassembled WGS sequence"/>
</dbReference>
<dbReference type="InterPro" id="IPR059025">
    <property type="entry name" value="STB6_N"/>
</dbReference>
<accession>A0A6G1ISM8</accession>
<feature type="compositionally biased region" description="Low complexity" evidence="2">
    <location>
        <begin position="28"/>
        <end position="40"/>
    </location>
</feature>
<sequence>MSYNLPLASPRDSEKELRKRIPRLQTATSLETRSSLTSRTEQMKSPAVDTAHTTSSNEQAVKSPTSATHQRFVLTDHVAFRYLEEDASTTVLARRLKLEGYEIYLVEQWACSREHPTFIITTYTGDPKDTVWASVIGVPKDEAEWSPKMRTYFKSLNEFHARRKETSLGTLMITNLNGFPSSLTIIPIPEGDMKKHRELFWVNENLKRLGCSGRLGIKLAPPSSATQAKFHQLYRTSDKIPLNSAVVELVKLCQVALVLFGKLKVEYADGLFCDVTERAIGDWWIEFGAEYYTIEPHDGILGPTTVAALLGMLMGARNRLSAYNAPISKDVFDIESTKRAIYHFQKTQRIHRTRQLDRQTLERLRRATAKAANKESWAVPRAFKTTMAELGGKGGEMMMGMVGAGEKAGIADIETVDIDRFVELISGERAKWLWYGKPRKTNTVDMFSRLPREDRSKSPDKHQPTHIAELIKRESTHDGHGITMRESMDSGKRPDAIATVDGMDKERDPTSKRAVIKRATEKIESGSGFNRIKDVVGRRNHQPKSSRDEGVRSPLQHARSDLWSPGDPNTQCASSKEALSSQKSSRDPQRDVFSPARSSEPAFTKVLTQTPRESSSILTEEKLARPQLDGQRDSVGTCKPSYPEDYETDYTHPSTVESSIAGSVFRGIDPHNKLPDETHEIPPLLRRTQSVDQLSPYHQNNRDDNWWPRHLSFSIAEESVLRWDPLITPAPEDADLTSLYAAFAHQNLISEEAKRLRHKLALLSALDAAWVDNRLSTITDLDAAAEADTLQLETLYYPALESYQSLREDAHEIVSGSRGVLQEAVRELGTLSDKLEYEIGSLRSKVDDVEDGVRELERHVEGVEARVEELEWRLGRVREGWVHWGVRVLTGIGKKPE</sequence>
<proteinExistence type="predicted"/>
<feature type="domain" description="STB6-like N-terminal" evidence="3">
    <location>
        <begin position="70"/>
        <end position="209"/>
    </location>
</feature>
<dbReference type="PANTHER" id="PTHR31011">
    <property type="entry name" value="PROTEIN STB2-RELATED"/>
    <property type="match status" value="1"/>
</dbReference>
<gene>
    <name evidence="4" type="ORF">K458DRAFT_310598</name>
</gene>
<keyword evidence="5" id="KW-1185">Reference proteome</keyword>
<feature type="compositionally biased region" description="Polar residues" evidence="2">
    <location>
        <begin position="606"/>
        <end position="618"/>
    </location>
</feature>
<dbReference type="OrthoDB" id="19806at2759"/>
<feature type="compositionally biased region" description="Polar residues" evidence="2">
    <location>
        <begin position="51"/>
        <end position="66"/>
    </location>
</feature>
<feature type="region of interest" description="Disordered" evidence="2">
    <location>
        <begin position="477"/>
        <end position="640"/>
    </location>
</feature>
<feature type="compositionally biased region" description="Low complexity" evidence="2">
    <location>
        <begin position="573"/>
        <end position="583"/>
    </location>
</feature>
<feature type="coiled-coil region" evidence="1">
    <location>
        <begin position="846"/>
        <end position="873"/>
    </location>
</feature>
<name>A0A6G1ISM8_9PLEO</name>
<dbReference type="PANTHER" id="PTHR31011:SF2">
    <property type="entry name" value="PROTEIN STB2-RELATED"/>
    <property type="match status" value="1"/>
</dbReference>
<feature type="compositionally biased region" description="Basic and acidic residues" evidence="2">
    <location>
        <begin position="486"/>
        <end position="495"/>
    </location>
</feature>
<evidence type="ECO:0000313" key="4">
    <source>
        <dbReference type="EMBL" id="KAF2681165.1"/>
    </source>
</evidence>